<evidence type="ECO:0000256" key="4">
    <source>
        <dbReference type="ARBA" id="ARBA00022989"/>
    </source>
</evidence>
<keyword evidence="4 7" id="KW-1133">Transmembrane helix</keyword>
<dbReference type="Pfam" id="PF06965">
    <property type="entry name" value="Na_H_antiport_1"/>
    <property type="match status" value="1"/>
</dbReference>
<feature type="transmembrane region" description="Helical" evidence="7">
    <location>
        <begin position="377"/>
        <end position="395"/>
    </location>
</feature>
<name>A0A916QKI5_9GAMM</name>
<dbReference type="PANTHER" id="PTHR30341:SF0">
    <property type="entry name" value="NA(+)_H(+) ANTIPORTER NHAA"/>
    <property type="match status" value="1"/>
</dbReference>
<keyword evidence="5 7" id="KW-0472">Membrane</keyword>
<keyword evidence="7" id="KW-0915">Sodium</keyword>
<comment type="subcellular location">
    <subcellularLocation>
        <location evidence="1">Cell inner membrane</location>
        <topology evidence="1">Multi-pass membrane protein</topology>
    </subcellularLocation>
    <subcellularLocation>
        <location evidence="7">Cell membrane</location>
        <topology evidence="7">Multi-pass membrane protein</topology>
    </subcellularLocation>
</comment>
<comment type="catalytic activity">
    <reaction evidence="7">
        <text>Na(+)(in) + 2 H(+)(out) = Na(+)(out) + 2 H(+)(in)</text>
        <dbReference type="Rhea" id="RHEA:29251"/>
        <dbReference type="ChEBI" id="CHEBI:15378"/>
        <dbReference type="ChEBI" id="CHEBI:29101"/>
    </reaction>
</comment>
<dbReference type="NCBIfam" id="NF007111">
    <property type="entry name" value="PRK09560.1"/>
    <property type="match status" value="1"/>
</dbReference>
<evidence type="ECO:0000256" key="7">
    <source>
        <dbReference type="HAMAP-Rule" id="MF_01844"/>
    </source>
</evidence>
<reference evidence="8" key="1">
    <citation type="journal article" date="2014" name="Int. J. Syst. Evol. Microbiol.">
        <title>Complete genome sequence of Corynebacterium casei LMG S-19264T (=DSM 44701T), isolated from a smear-ripened cheese.</title>
        <authorList>
            <consortium name="US DOE Joint Genome Institute (JGI-PGF)"/>
            <person name="Walter F."/>
            <person name="Albersmeier A."/>
            <person name="Kalinowski J."/>
            <person name="Ruckert C."/>
        </authorList>
    </citation>
    <scope>NUCLEOTIDE SEQUENCE</scope>
    <source>
        <strain evidence="8">CGMCC 1.15425</strain>
    </source>
</reference>
<feature type="transmembrane region" description="Helical" evidence="7">
    <location>
        <begin position="303"/>
        <end position="327"/>
    </location>
</feature>
<evidence type="ECO:0000256" key="5">
    <source>
        <dbReference type="ARBA" id="ARBA00023136"/>
    </source>
</evidence>
<evidence type="ECO:0000256" key="1">
    <source>
        <dbReference type="ARBA" id="ARBA00004429"/>
    </source>
</evidence>
<gene>
    <name evidence="7 8" type="primary">nhaA</name>
    <name evidence="8" type="ORF">GCM10011403_19330</name>
</gene>
<reference evidence="8" key="2">
    <citation type="submission" date="2020-09" db="EMBL/GenBank/DDBJ databases">
        <authorList>
            <person name="Sun Q."/>
            <person name="Zhou Y."/>
        </authorList>
    </citation>
    <scope>NUCLEOTIDE SEQUENCE</scope>
    <source>
        <strain evidence="8">CGMCC 1.15425</strain>
    </source>
</reference>
<keyword evidence="9" id="KW-1185">Reference proteome</keyword>
<evidence type="ECO:0000256" key="6">
    <source>
        <dbReference type="ARBA" id="ARBA00023201"/>
    </source>
</evidence>
<dbReference type="Gene3D" id="1.20.1530.10">
    <property type="entry name" value="Na+/H+ antiporter like domain"/>
    <property type="match status" value="1"/>
</dbReference>
<dbReference type="InterPro" id="IPR004670">
    <property type="entry name" value="NhaA"/>
</dbReference>
<keyword evidence="6 7" id="KW-0739">Sodium transport</keyword>
<keyword evidence="7" id="KW-0406">Ion transport</keyword>
<feature type="transmembrane region" description="Helical" evidence="7">
    <location>
        <begin position="339"/>
        <end position="365"/>
    </location>
</feature>
<comment type="function">
    <text evidence="7">Na(+)/H(+) antiporter that extrudes sodium in exchange for external protons.</text>
</comment>
<comment type="caution">
    <text evidence="8">The sequence shown here is derived from an EMBL/GenBank/DDBJ whole genome shotgun (WGS) entry which is preliminary data.</text>
</comment>
<feature type="transmembrane region" description="Helical" evidence="7">
    <location>
        <begin position="222"/>
        <end position="250"/>
    </location>
</feature>
<feature type="transmembrane region" description="Helical" evidence="7">
    <location>
        <begin position="140"/>
        <end position="158"/>
    </location>
</feature>
<keyword evidence="7" id="KW-0050">Antiport</keyword>
<evidence type="ECO:0000313" key="9">
    <source>
        <dbReference type="Proteomes" id="UP000627715"/>
    </source>
</evidence>
<dbReference type="HAMAP" id="MF_01844">
    <property type="entry name" value="NhaA"/>
    <property type="match status" value="1"/>
</dbReference>
<comment type="similarity">
    <text evidence="7">Belongs to the NhaA Na(+)/H(+) (TC 2.A.33) antiporter family.</text>
</comment>
<accession>A0A916QKI5</accession>
<dbReference type="GO" id="GO:0005886">
    <property type="term" value="C:plasma membrane"/>
    <property type="evidence" value="ECO:0007669"/>
    <property type="project" value="UniProtKB-SubCell"/>
</dbReference>
<feature type="transmembrane region" description="Helical" evidence="7">
    <location>
        <begin position="107"/>
        <end position="128"/>
    </location>
</feature>
<keyword evidence="2 7" id="KW-1003">Cell membrane</keyword>
<dbReference type="EMBL" id="BMIY01000008">
    <property type="protein sequence ID" value="GFZ76512.1"/>
    <property type="molecule type" value="Genomic_DNA"/>
</dbReference>
<dbReference type="GO" id="GO:0006885">
    <property type="term" value="P:regulation of pH"/>
    <property type="evidence" value="ECO:0007669"/>
    <property type="project" value="UniProtKB-UniRule"/>
</dbReference>
<dbReference type="NCBIfam" id="NF007112">
    <property type="entry name" value="PRK09561.1"/>
    <property type="match status" value="1"/>
</dbReference>
<feature type="transmembrane region" description="Helical" evidence="7">
    <location>
        <begin position="68"/>
        <end position="86"/>
    </location>
</feature>
<dbReference type="AlphaFoldDB" id="A0A916QKI5"/>
<feature type="transmembrane region" description="Helical" evidence="7">
    <location>
        <begin position="167"/>
        <end position="188"/>
    </location>
</feature>
<organism evidence="8 9">
    <name type="scientific">Pseudohongiella nitratireducens</name>
    <dbReference type="NCBI Taxonomy" id="1768907"/>
    <lineage>
        <taxon>Bacteria</taxon>
        <taxon>Pseudomonadati</taxon>
        <taxon>Pseudomonadota</taxon>
        <taxon>Gammaproteobacteria</taxon>
        <taxon>Pseudomonadales</taxon>
        <taxon>Pseudohongiellaceae</taxon>
        <taxon>Pseudohongiella</taxon>
    </lineage>
</organism>
<dbReference type="InterPro" id="IPR023171">
    <property type="entry name" value="Na/H_antiporter_dom_sf"/>
</dbReference>
<dbReference type="Proteomes" id="UP000627715">
    <property type="component" value="Unassembled WGS sequence"/>
</dbReference>
<evidence type="ECO:0000256" key="2">
    <source>
        <dbReference type="ARBA" id="ARBA00022475"/>
    </source>
</evidence>
<proteinExistence type="inferred from homology"/>
<feature type="transmembrane region" description="Helical" evidence="7">
    <location>
        <begin position="29"/>
        <end position="48"/>
    </location>
</feature>
<evidence type="ECO:0000313" key="8">
    <source>
        <dbReference type="EMBL" id="GFZ76512.1"/>
    </source>
</evidence>
<protein>
    <recommendedName>
        <fullName evidence="7">Na(+)/H(+) antiporter NhaA</fullName>
    </recommendedName>
    <alternativeName>
        <fullName evidence="7">Sodium/proton antiporter NhaA</fullName>
    </alternativeName>
</protein>
<keyword evidence="3 7" id="KW-0812">Transmembrane</keyword>
<dbReference type="NCBIfam" id="TIGR00773">
    <property type="entry name" value="NhaA"/>
    <property type="match status" value="1"/>
</dbReference>
<evidence type="ECO:0000256" key="3">
    <source>
        <dbReference type="ARBA" id="ARBA00022692"/>
    </source>
</evidence>
<feature type="transmembrane region" description="Helical" evidence="7">
    <location>
        <begin position="194"/>
        <end position="210"/>
    </location>
</feature>
<dbReference type="OrthoDB" id="9808135at2"/>
<keyword evidence="7" id="KW-0813">Transport</keyword>
<dbReference type="GO" id="GO:0015385">
    <property type="term" value="F:sodium:proton antiporter activity"/>
    <property type="evidence" value="ECO:0007669"/>
    <property type="project" value="UniProtKB-UniRule"/>
</dbReference>
<dbReference type="PANTHER" id="PTHR30341">
    <property type="entry name" value="SODIUM ION/PROTON ANTIPORTER NHAA-RELATED"/>
    <property type="match status" value="1"/>
</dbReference>
<dbReference type="RefSeq" id="WP_068811856.1">
    <property type="nucleotide sequence ID" value="NZ_BMIY01000008.1"/>
</dbReference>
<sequence>MSNSPVQETIDDVFIHGIKRFFRFEATGGVLLILATLLAMIVVNSPLQPYYDALLGTTLEIRIGEFELSKAILLWINDGLMALFFFHVGLELKREMLSGELSDPKAIILPVCAAIGGMVVPALVYSAINWGDAEAMKGWAIPAATDIAFALGILALLGNRVPASLKVFLMTLAIIDDLGAIIIIAVFYTSDLSPLSLWFAAATLLLLYVLNRRGVTAIPAYVLLGIVLWVSVLKSGVHATLAGVLVAMFIPYRTEPGQSNTQLERLEHDLHPAVAFAILPLFAFANTGISFDSVSFASFIHPVPAGIAMALFFGKQIGIVGSCWLAIQFGRAQLPENCRWIHIVGVAGLCGIGYTMSLFISSLAFQQGGSTIGVDDRLGILTGSLLSGLVGYLILRMASNKEENSDEQAET</sequence>